<accession>A0A178A0Y9</accession>
<organism evidence="2 3">
    <name type="scientific">Lederbergia galactosidilytica</name>
    <dbReference type="NCBI Taxonomy" id="217031"/>
    <lineage>
        <taxon>Bacteria</taxon>
        <taxon>Bacillati</taxon>
        <taxon>Bacillota</taxon>
        <taxon>Bacilli</taxon>
        <taxon>Bacillales</taxon>
        <taxon>Bacillaceae</taxon>
        <taxon>Lederbergia</taxon>
    </lineage>
</organism>
<dbReference type="Proteomes" id="UP000077881">
    <property type="component" value="Unassembled WGS sequence"/>
</dbReference>
<keyword evidence="1" id="KW-0812">Transmembrane</keyword>
<keyword evidence="3" id="KW-1185">Reference proteome</keyword>
<dbReference type="AlphaFoldDB" id="A0A178A0Y9"/>
<name>A0A178A0Y9_9BACI</name>
<gene>
    <name evidence="2" type="ORF">ABB05_05260</name>
</gene>
<reference evidence="2 3" key="1">
    <citation type="submission" date="2015-05" db="EMBL/GenBank/DDBJ databases">
        <title>Comparison of genome.</title>
        <authorList>
            <person name="Zheng Z."/>
            <person name="Sun M."/>
        </authorList>
    </citation>
    <scope>NUCLEOTIDE SEQUENCE [LARGE SCALE GENOMIC DNA]</scope>
    <source>
        <strain evidence="2 3">G25-74</strain>
    </source>
</reference>
<dbReference type="PATRIC" id="fig|217031.6.peg.1136"/>
<comment type="caution">
    <text evidence="2">The sequence shown here is derived from an EMBL/GenBank/DDBJ whole genome shotgun (WGS) entry which is preliminary data.</text>
</comment>
<proteinExistence type="predicted"/>
<feature type="transmembrane region" description="Helical" evidence="1">
    <location>
        <begin position="43"/>
        <end position="67"/>
    </location>
</feature>
<protein>
    <submittedName>
        <fullName evidence="2">Uncharacterized protein</fullName>
    </submittedName>
</protein>
<evidence type="ECO:0000313" key="3">
    <source>
        <dbReference type="Proteomes" id="UP000077881"/>
    </source>
</evidence>
<keyword evidence="1" id="KW-0472">Membrane</keyword>
<keyword evidence="1" id="KW-1133">Transmembrane helix</keyword>
<evidence type="ECO:0000256" key="1">
    <source>
        <dbReference type="SAM" id="Phobius"/>
    </source>
</evidence>
<sequence>MQNYLCKKPMAKERAQRLIEHMPMANRLGATANRPLPMANSRYIHLFESLIVVSELAWAFLGANFLSKTCCFTIRKRGWDKNVFA</sequence>
<evidence type="ECO:0000313" key="2">
    <source>
        <dbReference type="EMBL" id="OAK73847.1"/>
    </source>
</evidence>
<dbReference type="EMBL" id="LDJR01000028">
    <property type="protein sequence ID" value="OAK73847.1"/>
    <property type="molecule type" value="Genomic_DNA"/>
</dbReference>